<evidence type="ECO:0000313" key="2">
    <source>
        <dbReference type="EMBL" id="KAF3540121.1"/>
    </source>
</evidence>
<gene>
    <name evidence="2" type="ORF">F2Q69_00025280</name>
</gene>
<organism evidence="2 3">
    <name type="scientific">Brassica cretica</name>
    <name type="common">Mustard</name>
    <dbReference type="NCBI Taxonomy" id="69181"/>
    <lineage>
        <taxon>Eukaryota</taxon>
        <taxon>Viridiplantae</taxon>
        <taxon>Streptophyta</taxon>
        <taxon>Embryophyta</taxon>
        <taxon>Tracheophyta</taxon>
        <taxon>Spermatophyta</taxon>
        <taxon>Magnoliopsida</taxon>
        <taxon>eudicotyledons</taxon>
        <taxon>Gunneridae</taxon>
        <taxon>Pentapetalae</taxon>
        <taxon>rosids</taxon>
        <taxon>malvids</taxon>
        <taxon>Brassicales</taxon>
        <taxon>Brassicaceae</taxon>
        <taxon>Brassiceae</taxon>
        <taxon>Brassica</taxon>
    </lineage>
</organism>
<name>A0A8S9QH98_BRACR</name>
<keyword evidence="1" id="KW-0812">Transmembrane</keyword>
<reference evidence="2" key="1">
    <citation type="submission" date="2019-12" db="EMBL/GenBank/DDBJ databases">
        <title>Genome sequencing and annotation of Brassica cretica.</title>
        <authorList>
            <person name="Studholme D.J."/>
            <person name="Sarris P."/>
        </authorList>
    </citation>
    <scope>NUCLEOTIDE SEQUENCE</scope>
    <source>
        <strain evidence="2">PFS-109/04</strain>
        <tissue evidence="2">Leaf</tissue>
    </source>
</reference>
<sequence>MSVPRFAWAFSKFAWLAVKVVLLFSCLARDSIICLSIRSVLLSRGGRARRAGLTLGGLVALVVETGWVAGFGLVATLLVVVE</sequence>
<feature type="transmembrane region" description="Helical" evidence="1">
    <location>
        <begin position="52"/>
        <end position="81"/>
    </location>
</feature>
<dbReference type="AlphaFoldDB" id="A0A8S9QH98"/>
<accession>A0A8S9QH98</accession>
<keyword evidence="1" id="KW-0472">Membrane</keyword>
<keyword evidence="1" id="KW-1133">Transmembrane helix</keyword>
<evidence type="ECO:0000313" key="3">
    <source>
        <dbReference type="Proteomes" id="UP000712600"/>
    </source>
</evidence>
<comment type="caution">
    <text evidence="2">The sequence shown here is derived from an EMBL/GenBank/DDBJ whole genome shotgun (WGS) entry which is preliminary data.</text>
</comment>
<evidence type="ECO:0000256" key="1">
    <source>
        <dbReference type="SAM" id="Phobius"/>
    </source>
</evidence>
<proteinExistence type="predicted"/>
<dbReference type="EMBL" id="QGKX02001290">
    <property type="protein sequence ID" value="KAF3540121.1"/>
    <property type="molecule type" value="Genomic_DNA"/>
</dbReference>
<dbReference type="Proteomes" id="UP000712600">
    <property type="component" value="Unassembled WGS sequence"/>
</dbReference>
<protein>
    <submittedName>
        <fullName evidence="2">Uncharacterized protein</fullName>
    </submittedName>
</protein>